<comment type="caution">
    <text evidence="1">The sequence shown here is derived from an EMBL/GenBank/DDBJ whole genome shotgun (WGS) entry which is preliminary data.</text>
</comment>
<evidence type="ECO:0000313" key="1">
    <source>
        <dbReference type="EMBL" id="GFZ82092.1"/>
    </source>
</evidence>
<organism evidence="1 2">
    <name type="scientific">Paenibacillus marchantiophytorum</name>
    <dbReference type="NCBI Taxonomy" id="1619310"/>
    <lineage>
        <taxon>Bacteria</taxon>
        <taxon>Bacillati</taxon>
        <taxon>Bacillota</taxon>
        <taxon>Bacilli</taxon>
        <taxon>Bacillales</taxon>
        <taxon>Paenibacillaceae</taxon>
        <taxon>Paenibacillus</taxon>
    </lineage>
</organism>
<dbReference type="Proteomes" id="UP000615455">
    <property type="component" value="Unassembled WGS sequence"/>
</dbReference>
<name>A0ABQ1EQC7_9BACL</name>
<protein>
    <submittedName>
        <fullName evidence="1">Uncharacterized protein</fullName>
    </submittedName>
</protein>
<dbReference type="RefSeq" id="WP_189012642.1">
    <property type="nucleotide sequence ID" value="NZ_BMHE01000013.1"/>
</dbReference>
<accession>A0ABQ1EQC7</accession>
<proteinExistence type="predicted"/>
<sequence length="75" mass="8465">MTTETSDNFSAFASLNRYFTLSQSSKPTLQQAEEAAAALYRMYGADTEEELLLKDDPELIEIYNETKNKIFSAAM</sequence>
<dbReference type="EMBL" id="BMHE01000013">
    <property type="protein sequence ID" value="GFZ82092.1"/>
    <property type="molecule type" value="Genomic_DNA"/>
</dbReference>
<evidence type="ECO:0000313" key="2">
    <source>
        <dbReference type="Proteomes" id="UP000615455"/>
    </source>
</evidence>
<reference evidence="2" key="1">
    <citation type="journal article" date="2019" name="Int. J. Syst. Evol. Microbiol.">
        <title>The Global Catalogue of Microorganisms (GCM) 10K type strain sequencing project: providing services to taxonomists for standard genome sequencing and annotation.</title>
        <authorList>
            <consortium name="The Broad Institute Genomics Platform"/>
            <consortium name="The Broad Institute Genome Sequencing Center for Infectious Disease"/>
            <person name="Wu L."/>
            <person name="Ma J."/>
        </authorList>
    </citation>
    <scope>NUCLEOTIDE SEQUENCE [LARGE SCALE GENOMIC DNA]</scope>
    <source>
        <strain evidence="2">CGMCC 1.15043</strain>
    </source>
</reference>
<keyword evidence="2" id="KW-1185">Reference proteome</keyword>
<gene>
    <name evidence="1" type="ORF">GCM10008018_29800</name>
</gene>